<evidence type="ECO:0000256" key="8">
    <source>
        <dbReference type="ARBA" id="ARBA00022801"/>
    </source>
</evidence>
<evidence type="ECO:0000256" key="11">
    <source>
        <dbReference type="ARBA" id="ARBA00022989"/>
    </source>
</evidence>
<comment type="caution">
    <text evidence="20">The sequence shown here is derived from an EMBL/GenBank/DDBJ whole genome shotgun (WGS) entry which is preliminary data.</text>
</comment>
<comment type="catalytic activity">
    <reaction evidence="16">
        <text>Preferential cleavage: (Ac)2-L-Lys-D-Ala-|-D-Ala. Also transpeptidation of peptidyl-alanyl moieties that are N-acyl substituents of D-alanine.</text>
        <dbReference type="EC" id="3.4.16.4"/>
    </reaction>
</comment>
<feature type="compositionally biased region" description="Basic and acidic residues" evidence="17">
    <location>
        <begin position="635"/>
        <end position="655"/>
    </location>
</feature>
<keyword evidence="6 16" id="KW-0645">Protease</keyword>
<protein>
    <recommendedName>
        <fullName evidence="16">Peptidoglycan D,D-transpeptidase FtsI</fullName>
        <ecNumber evidence="16">3.4.16.4</ecNumber>
    </recommendedName>
    <alternativeName>
        <fullName evidence="16">Penicillin-binding protein 3</fullName>
        <shortName evidence="16">PBP-3</shortName>
    </alternativeName>
</protein>
<dbReference type="GO" id="GO:0000917">
    <property type="term" value="P:division septum assembly"/>
    <property type="evidence" value="ECO:0007669"/>
    <property type="project" value="UniProtKB-KW"/>
</dbReference>
<dbReference type="InterPro" id="IPR036138">
    <property type="entry name" value="PBP_dimer_sf"/>
</dbReference>
<keyword evidence="2 16" id="KW-1003">Cell membrane</keyword>
<keyword evidence="13 16" id="KW-0717">Septation</keyword>
<keyword evidence="15 16" id="KW-0961">Cell wall biogenesis/degradation</keyword>
<evidence type="ECO:0000256" key="5">
    <source>
        <dbReference type="ARBA" id="ARBA00022645"/>
    </source>
</evidence>
<keyword evidence="14 16" id="KW-0131">Cell cycle</keyword>
<dbReference type="GO" id="GO:0008955">
    <property type="term" value="F:peptidoglycan glycosyltransferase activity"/>
    <property type="evidence" value="ECO:0007669"/>
    <property type="project" value="InterPro"/>
</dbReference>
<dbReference type="HAMAP" id="MF_02080">
    <property type="entry name" value="FtsI_transpept"/>
    <property type="match status" value="1"/>
</dbReference>
<evidence type="ECO:0000313" key="21">
    <source>
        <dbReference type="Proteomes" id="UP000270261"/>
    </source>
</evidence>
<keyword evidence="3 16" id="KW-0997">Cell inner membrane</keyword>
<dbReference type="GO" id="GO:0009252">
    <property type="term" value="P:peptidoglycan biosynthetic process"/>
    <property type="evidence" value="ECO:0007669"/>
    <property type="project" value="UniProtKB-UniRule"/>
</dbReference>
<organism evidence="20 21">
    <name type="scientific">Lautropia dentalis</name>
    <dbReference type="NCBI Taxonomy" id="2490857"/>
    <lineage>
        <taxon>Bacteria</taxon>
        <taxon>Pseudomonadati</taxon>
        <taxon>Pseudomonadota</taxon>
        <taxon>Betaproteobacteria</taxon>
        <taxon>Burkholderiales</taxon>
        <taxon>Burkholderiaceae</taxon>
        <taxon>Lautropia</taxon>
    </lineage>
</organism>
<dbReference type="GO" id="GO:0008360">
    <property type="term" value="P:regulation of cell shape"/>
    <property type="evidence" value="ECO:0007669"/>
    <property type="project" value="UniProtKB-KW"/>
</dbReference>
<dbReference type="GO" id="GO:0005886">
    <property type="term" value="C:plasma membrane"/>
    <property type="evidence" value="ECO:0007669"/>
    <property type="project" value="UniProtKB-UniRule"/>
</dbReference>
<dbReference type="Gene3D" id="1.10.150.770">
    <property type="match status" value="1"/>
</dbReference>
<feature type="domain" description="Penicillin-binding protein transpeptidase" evidence="18">
    <location>
        <begin position="253"/>
        <end position="572"/>
    </location>
</feature>
<evidence type="ECO:0000256" key="10">
    <source>
        <dbReference type="ARBA" id="ARBA00022984"/>
    </source>
</evidence>
<dbReference type="PANTHER" id="PTHR30627">
    <property type="entry name" value="PEPTIDOGLYCAN D,D-TRANSPEPTIDASE"/>
    <property type="match status" value="1"/>
</dbReference>
<evidence type="ECO:0000256" key="7">
    <source>
        <dbReference type="ARBA" id="ARBA00022692"/>
    </source>
</evidence>
<keyword evidence="9 16" id="KW-0133">Cell shape</keyword>
<dbReference type="GO" id="GO:0043093">
    <property type="term" value="P:FtsZ-dependent cytokinesis"/>
    <property type="evidence" value="ECO:0007669"/>
    <property type="project" value="UniProtKB-UniRule"/>
</dbReference>
<dbReference type="RefSeq" id="WP_125095678.1">
    <property type="nucleotide sequence ID" value="NZ_RRUE01000002.1"/>
</dbReference>
<feature type="region of interest" description="Disordered" evidence="17">
    <location>
        <begin position="601"/>
        <end position="661"/>
    </location>
</feature>
<evidence type="ECO:0000256" key="2">
    <source>
        <dbReference type="ARBA" id="ARBA00022475"/>
    </source>
</evidence>
<dbReference type="InterPro" id="IPR001460">
    <property type="entry name" value="PCN-bd_Tpept"/>
</dbReference>
<dbReference type="InterPro" id="IPR012338">
    <property type="entry name" value="Beta-lactam/transpept-like"/>
</dbReference>
<keyword evidence="11 16" id="KW-1133">Transmembrane helix</keyword>
<dbReference type="EMBL" id="RRUE01000002">
    <property type="protein sequence ID" value="RRN43466.1"/>
    <property type="molecule type" value="Genomic_DNA"/>
</dbReference>
<evidence type="ECO:0000256" key="9">
    <source>
        <dbReference type="ARBA" id="ARBA00022960"/>
    </source>
</evidence>
<dbReference type="InterPro" id="IPR005311">
    <property type="entry name" value="PBP_dimer"/>
</dbReference>
<feature type="domain" description="Penicillin-binding protein dimerisation" evidence="19">
    <location>
        <begin position="65"/>
        <end position="212"/>
    </location>
</feature>
<dbReference type="OrthoDB" id="9789078at2"/>
<accession>A0A426FKZ0</accession>
<comment type="similarity">
    <text evidence="16">Belongs to the transpeptidase family. FtsI subfamily.</text>
</comment>
<dbReference type="GO" id="GO:0009002">
    <property type="term" value="F:serine-type D-Ala-D-Ala carboxypeptidase activity"/>
    <property type="evidence" value="ECO:0007669"/>
    <property type="project" value="UniProtKB-UniRule"/>
</dbReference>
<keyword evidence="10 16" id="KW-0573">Peptidoglycan synthesis</keyword>
<comment type="subcellular location">
    <subcellularLocation>
        <location evidence="1">Membrane</location>
    </subcellularLocation>
</comment>
<evidence type="ECO:0000256" key="16">
    <source>
        <dbReference type="HAMAP-Rule" id="MF_02080"/>
    </source>
</evidence>
<dbReference type="InterPro" id="IPR050515">
    <property type="entry name" value="Beta-lactam/transpept"/>
</dbReference>
<sequence length="661" mass="71598">MPKSVKFAAPHLLQARLQLWRSRFMFALLFVAFSALFAKAFYLQTASKPFLQAQGAQRYEKTIELQANRGRILDRHGVVLASSLPARSIWAYADRVDLNDPRLVDLARLLGMKSEELQGKLTHGDRNFTFLKRQVDLDTAERIAALRIHGIGQDSEYKRNYPEGEIAAHLVGFTDLAHVGQEGLELAFQSTLAGKPGSRRVIRDGSGRIISDIDQIREPQDGRDLKLTIDSRIQYQAFQAVKEAVVSQQAKSGAAVVLDARNGQVLALANWPSYNPADRRTLNGNGLRNRAITDLYEPGSTLKVFTAALALDSGRYTPSSLFDAREGFMKIGPDVIRDAHRNKELMTLQQVIQKSSNIGTAKMALSMSPEAHWKMLDAVGIGQAPHIGFPGAAAGRLRPFAKWKPIEHATISYGHGLSVSLLQMARAYTVFAGGGDVLPAQLVMPEEERRVRAIQVSSRGADLRVGQGAAASRGTPVISAKTAATMRHILEMSAGNKDAVAAAAVPGYRIGGKTGTTKKLEGGRYVKKYVSSFIGMAPMSNPRVIVAVMIDEPGAGKYYGAEIAAPVFSKITSEALHTLAVEPDAPFETMISPITPELTVSPGSVPSAPGDVGRVKNISVPRHTLIPQPRTRKTSSVDEPGKPRLAVRQENERPGAGRGGA</sequence>
<evidence type="ECO:0000256" key="14">
    <source>
        <dbReference type="ARBA" id="ARBA00023306"/>
    </source>
</evidence>
<proteinExistence type="inferred from homology"/>
<evidence type="ECO:0000259" key="18">
    <source>
        <dbReference type="Pfam" id="PF00905"/>
    </source>
</evidence>
<dbReference type="UniPathway" id="UPA00219"/>
<evidence type="ECO:0000313" key="20">
    <source>
        <dbReference type="EMBL" id="RRN43466.1"/>
    </source>
</evidence>
<dbReference type="Proteomes" id="UP000270261">
    <property type="component" value="Unassembled WGS sequence"/>
</dbReference>
<dbReference type="InterPro" id="IPR037532">
    <property type="entry name" value="FtsI_transpept"/>
</dbReference>
<dbReference type="PANTHER" id="PTHR30627:SF1">
    <property type="entry name" value="PEPTIDOGLYCAN D,D-TRANSPEPTIDASE FTSI"/>
    <property type="match status" value="1"/>
</dbReference>
<dbReference type="GO" id="GO:0006508">
    <property type="term" value="P:proteolysis"/>
    <property type="evidence" value="ECO:0007669"/>
    <property type="project" value="UniProtKB-KW"/>
</dbReference>
<comment type="pathway">
    <text evidence="16">Cell wall biogenesis; peptidoglycan biosynthesis.</text>
</comment>
<dbReference type="GO" id="GO:0008658">
    <property type="term" value="F:penicillin binding"/>
    <property type="evidence" value="ECO:0007669"/>
    <property type="project" value="InterPro"/>
</dbReference>
<gene>
    <name evidence="16" type="primary">ftsI</name>
    <name evidence="20" type="ORF">EHV23_08370</name>
</gene>
<dbReference type="Gene3D" id="3.40.710.10">
    <property type="entry name" value="DD-peptidase/beta-lactamase superfamily"/>
    <property type="match status" value="1"/>
</dbReference>
<dbReference type="Pfam" id="PF00905">
    <property type="entry name" value="Transpeptidase"/>
    <property type="match status" value="1"/>
</dbReference>
<reference evidence="20 21" key="1">
    <citation type="submission" date="2018-11" db="EMBL/GenBank/DDBJ databases">
        <title>Genome sequencing of Lautropia sp. KCOM 2505 (= ChDC F240).</title>
        <authorList>
            <person name="Kook J.-K."/>
            <person name="Park S.-N."/>
            <person name="Lim Y.K."/>
        </authorList>
    </citation>
    <scope>NUCLEOTIDE SEQUENCE [LARGE SCALE GENOMIC DNA]</scope>
    <source>
        <strain evidence="20 21">KCOM 2505</strain>
    </source>
</reference>
<keyword evidence="4 16" id="KW-0132">Cell division</keyword>
<evidence type="ECO:0000256" key="1">
    <source>
        <dbReference type="ARBA" id="ARBA00004370"/>
    </source>
</evidence>
<name>A0A426FKZ0_9BURK</name>
<dbReference type="Gene3D" id="3.90.1310.10">
    <property type="entry name" value="Penicillin-binding protein 2a (Domain 2)"/>
    <property type="match status" value="1"/>
</dbReference>
<evidence type="ECO:0000256" key="13">
    <source>
        <dbReference type="ARBA" id="ARBA00023210"/>
    </source>
</evidence>
<keyword evidence="8 16" id="KW-0378">Hydrolase</keyword>
<evidence type="ECO:0000259" key="19">
    <source>
        <dbReference type="Pfam" id="PF03717"/>
    </source>
</evidence>
<evidence type="ECO:0000256" key="4">
    <source>
        <dbReference type="ARBA" id="ARBA00022618"/>
    </source>
</evidence>
<evidence type="ECO:0000256" key="6">
    <source>
        <dbReference type="ARBA" id="ARBA00022670"/>
    </source>
</evidence>
<dbReference type="EC" id="3.4.16.4" evidence="16"/>
<evidence type="ECO:0000256" key="17">
    <source>
        <dbReference type="SAM" id="MobiDB-lite"/>
    </source>
</evidence>
<keyword evidence="5 16" id="KW-0121">Carboxypeptidase</keyword>
<dbReference type="SUPFAM" id="SSF56601">
    <property type="entry name" value="beta-lactamase/transpeptidase-like"/>
    <property type="match status" value="1"/>
</dbReference>
<comment type="function">
    <text evidence="16">Catalyzes cross-linking of the peptidoglycan cell wall at the division septum.</text>
</comment>
<dbReference type="SUPFAM" id="SSF56519">
    <property type="entry name" value="Penicillin binding protein dimerisation domain"/>
    <property type="match status" value="1"/>
</dbReference>
<evidence type="ECO:0000256" key="12">
    <source>
        <dbReference type="ARBA" id="ARBA00023136"/>
    </source>
</evidence>
<evidence type="ECO:0000256" key="15">
    <source>
        <dbReference type="ARBA" id="ARBA00023316"/>
    </source>
</evidence>
<keyword evidence="12 16" id="KW-0472">Membrane</keyword>
<dbReference type="AlphaFoldDB" id="A0A426FKZ0"/>
<dbReference type="Gene3D" id="3.30.450.330">
    <property type="match status" value="1"/>
</dbReference>
<dbReference type="GO" id="GO:0071555">
    <property type="term" value="P:cell wall organization"/>
    <property type="evidence" value="ECO:0007669"/>
    <property type="project" value="UniProtKB-KW"/>
</dbReference>
<feature type="active site" description="Acyl-ester intermediate" evidence="16">
    <location>
        <position position="300"/>
    </location>
</feature>
<evidence type="ECO:0000256" key="3">
    <source>
        <dbReference type="ARBA" id="ARBA00022519"/>
    </source>
</evidence>
<keyword evidence="21" id="KW-1185">Reference proteome</keyword>
<keyword evidence="7 16" id="KW-0812">Transmembrane</keyword>
<dbReference type="Pfam" id="PF03717">
    <property type="entry name" value="PBP_dimer"/>
    <property type="match status" value="1"/>
</dbReference>